<organism evidence="1 2">
    <name type="scientific">Candidatus Ventrousia excrementavium</name>
    <dbReference type="NCBI Taxonomy" id="2840961"/>
    <lineage>
        <taxon>Bacteria</taxon>
        <taxon>Bacillati</taxon>
        <taxon>Bacillota</taxon>
        <taxon>Clostridia</taxon>
        <taxon>Eubacteriales</taxon>
        <taxon>Clostridiaceae</taxon>
        <taxon>Clostridiaceae incertae sedis</taxon>
        <taxon>Candidatus Ventrousia</taxon>
    </lineage>
</organism>
<reference evidence="1" key="1">
    <citation type="submission" date="2020-10" db="EMBL/GenBank/DDBJ databases">
        <authorList>
            <person name="Gilroy R."/>
        </authorList>
    </citation>
    <scope>NUCLEOTIDE SEQUENCE</scope>
    <source>
        <strain evidence="1">CHK191-8634</strain>
    </source>
</reference>
<proteinExistence type="predicted"/>
<evidence type="ECO:0000313" key="1">
    <source>
        <dbReference type="EMBL" id="HIU44499.1"/>
    </source>
</evidence>
<gene>
    <name evidence="1" type="ORF">IAB67_09405</name>
</gene>
<dbReference type="AlphaFoldDB" id="A0A9D1LMC3"/>
<dbReference type="Pfam" id="PF08901">
    <property type="entry name" value="DUF1847"/>
    <property type="match status" value="1"/>
</dbReference>
<dbReference type="InterPro" id="IPR036237">
    <property type="entry name" value="Xyl_isomerase-like_sf"/>
</dbReference>
<accession>A0A9D1LMC3</accession>
<sequence length="210" mass="23662">MFTCASCAVLACRRAEDERGNMPKNCPMRHTEEMEAVRRKYHENPEIELFHKTSSLVESEGYARWPRVREVIEFCKKLGYKKIGVAFCVGLRTEAAAFCDLLRRHGLEPVSVICSTGGMDKRDFGIEREQFVHPENERETICNPIGQAEMLRLSGTEFNVAIGLCVGHDSLFLKHSHVLATVLIAKDRALGHNPAAALYCPHYMSGRLNP</sequence>
<dbReference type="InterPro" id="IPR014997">
    <property type="entry name" value="DUF1847"/>
</dbReference>
<dbReference type="SUPFAM" id="SSF51658">
    <property type="entry name" value="Xylose isomerase-like"/>
    <property type="match status" value="1"/>
</dbReference>
<dbReference type="EMBL" id="DVMR01000069">
    <property type="protein sequence ID" value="HIU44499.1"/>
    <property type="molecule type" value="Genomic_DNA"/>
</dbReference>
<dbReference type="Proteomes" id="UP000824073">
    <property type="component" value="Unassembled WGS sequence"/>
</dbReference>
<reference evidence="1" key="2">
    <citation type="journal article" date="2021" name="PeerJ">
        <title>Extensive microbial diversity within the chicken gut microbiome revealed by metagenomics and culture.</title>
        <authorList>
            <person name="Gilroy R."/>
            <person name="Ravi A."/>
            <person name="Getino M."/>
            <person name="Pursley I."/>
            <person name="Horton D.L."/>
            <person name="Alikhan N.F."/>
            <person name="Baker D."/>
            <person name="Gharbi K."/>
            <person name="Hall N."/>
            <person name="Watson M."/>
            <person name="Adriaenssens E.M."/>
            <person name="Foster-Nyarko E."/>
            <person name="Jarju S."/>
            <person name="Secka A."/>
            <person name="Antonio M."/>
            <person name="Oren A."/>
            <person name="Chaudhuri R.R."/>
            <person name="La Ragione R."/>
            <person name="Hildebrand F."/>
            <person name="Pallen M.J."/>
        </authorList>
    </citation>
    <scope>NUCLEOTIDE SEQUENCE</scope>
    <source>
        <strain evidence="1">CHK191-8634</strain>
    </source>
</reference>
<comment type="caution">
    <text evidence="1">The sequence shown here is derived from an EMBL/GenBank/DDBJ whole genome shotgun (WGS) entry which is preliminary data.</text>
</comment>
<name>A0A9D1LMC3_9CLOT</name>
<evidence type="ECO:0000313" key="2">
    <source>
        <dbReference type="Proteomes" id="UP000824073"/>
    </source>
</evidence>
<protein>
    <submittedName>
        <fullName evidence="1">DUF1847 domain-containing protein</fullName>
    </submittedName>
</protein>